<evidence type="ECO:0000313" key="2">
    <source>
        <dbReference type="EMBL" id="GLX85753.1"/>
    </source>
</evidence>
<comment type="caution">
    <text evidence="2">The sequence shown here is derived from an EMBL/GenBank/DDBJ whole genome shotgun (WGS) entry which is preliminary data.</text>
</comment>
<keyword evidence="1" id="KW-0732">Signal</keyword>
<proteinExistence type="predicted"/>
<feature type="chain" id="PRO_5046380400" description="Secreted protein" evidence="1">
    <location>
        <begin position="24"/>
        <end position="158"/>
    </location>
</feature>
<name>A0ABQ6HCD7_9GAMM</name>
<evidence type="ECO:0000256" key="1">
    <source>
        <dbReference type="SAM" id="SignalP"/>
    </source>
</evidence>
<organism evidence="2 3">
    <name type="scientific">Thalassotalea loyana</name>
    <dbReference type="NCBI Taxonomy" id="280483"/>
    <lineage>
        <taxon>Bacteria</taxon>
        <taxon>Pseudomonadati</taxon>
        <taxon>Pseudomonadota</taxon>
        <taxon>Gammaproteobacteria</taxon>
        <taxon>Alteromonadales</taxon>
        <taxon>Colwelliaceae</taxon>
        <taxon>Thalassotalea</taxon>
    </lineage>
</organism>
<dbReference type="Proteomes" id="UP001157134">
    <property type="component" value="Unassembled WGS sequence"/>
</dbReference>
<dbReference type="RefSeq" id="WP_284298167.1">
    <property type="nucleotide sequence ID" value="NZ_BSSV01000004.1"/>
</dbReference>
<evidence type="ECO:0008006" key="4">
    <source>
        <dbReference type="Google" id="ProtNLM"/>
    </source>
</evidence>
<dbReference type="EMBL" id="BSSV01000004">
    <property type="protein sequence ID" value="GLX85753.1"/>
    <property type="molecule type" value="Genomic_DNA"/>
</dbReference>
<evidence type="ECO:0000313" key="3">
    <source>
        <dbReference type="Proteomes" id="UP001157134"/>
    </source>
</evidence>
<gene>
    <name evidence="2" type="ORF">tloyanaT_20050</name>
</gene>
<accession>A0ABQ6HCD7</accession>
<keyword evidence="3" id="KW-1185">Reference proteome</keyword>
<feature type="signal peptide" evidence="1">
    <location>
        <begin position="1"/>
        <end position="23"/>
    </location>
</feature>
<sequence length="158" mass="18136">MLKTFISGILFSTLLFFTKSAKAIDNPELWVEACSDKKSSLFVTCEMFVNGLRQGLKLSYYSSVQAYQDIFIILEKEEFINDTEKWKIFNERAKGNAYLVYGCIDGKTSKQLMAVFSKWLKNNPEKWHMELGEMMTESWVTAFSPSKSEIGTITCTDN</sequence>
<reference evidence="2 3" key="1">
    <citation type="submission" date="2023-03" db="EMBL/GenBank/DDBJ databases">
        <title>Thalassotalea loyana LMG 22536T draft genome sequence.</title>
        <authorList>
            <person name="Sawabe T."/>
        </authorList>
    </citation>
    <scope>NUCLEOTIDE SEQUENCE [LARGE SCALE GENOMIC DNA]</scope>
    <source>
        <strain evidence="2 3">LMG 22536</strain>
    </source>
</reference>
<protein>
    <recommendedName>
        <fullName evidence="4">Secreted protein</fullName>
    </recommendedName>
</protein>